<protein>
    <recommendedName>
        <fullName evidence="3">Transcriptional regulator</fullName>
    </recommendedName>
</protein>
<dbReference type="SUPFAM" id="SSF53383">
    <property type="entry name" value="PLP-dependent transferases"/>
    <property type="match status" value="1"/>
</dbReference>
<dbReference type="GO" id="GO:0030170">
    <property type="term" value="F:pyridoxal phosphate binding"/>
    <property type="evidence" value="ECO:0007669"/>
    <property type="project" value="TreeGrafter"/>
</dbReference>
<organism evidence="2">
    <name type="scientific">marine sediment metagenome</name>
    <dbReference type="NCBI Taxonomy" id="412755"/>
    <lineage>
        <taxon>unclassified sequences</taxon>
        <taxon>metagenomes</taxon>
        <taxon>ecological metagenomes</taxon>
    </lineage>
</organism>
<name>X1Q6K2_9ZZZZ</name>
<dbReference type="GO" id="GO:0000271">
    <property type="term" value="P:polysaccharide biosynthetic process"/>
    <property type="evidence" value="ECO:0007669"/>
    <property type="project" value="TreeGrafter"/>
</dbReference>
<sequence>MKIPFLDLKAQYDTLRDEIEPVVREVFESQHFILGSKVKEFEDKIAEYCNTDYAVGCASGTDAILLSLMALGIGPGDEVITTPYTFFATTGSIVRLGAKPVFCDIKPDTFDINSDG</sequence>
<dbReference type="AlphaFoldDB" id="X1Q6K2"/>
<dbReference type="EMBL" id="BARV01040807">
    <property type="protein sequence ID" value="GAI46695.1"/>
    <property type="molecule type" value="Genomic_DNA"/>
</dbReference>
<gene>
    <name evidence="2" type="ORF">S06H3_62042</name>
</gene>
<dbReference type="InterPro" id="IPR015421">
    <property type="entry name" value="PyrdxlP-dep_Trfase_major"/>
</dbReference>
<evidence type="ECO:0000313" key="2">
    <source>
        <dbReference type="EMBL" id="GAI46695.1"/>
    </source>
</evidence>
<evidence type="ECO:0000256" key="1">
    <source>
        <dbReference type="ARBA" id="ARBA00022898"/>
    </source>
</evidence>
<dbReference type="GO" id="GO:0008483">
    <property type="term" value="F:transaminase activity"/>
    <property type="evidence" value="ECO:0007669"/>
    <property type="project" value="TreeGrafter"/>
</dbReference>
<reference evidence="2" key="1">
    <citation type="journal article" date="2014" name="Front. Microbiol.">
        <title>High frequency of phylogenetically diverse reductive dehalogenase-homologous genes in deep subseafloor sedimentary metagenomes.</title>
        <authorList>
            <person name="Kawai M."/>
            <person name="Futagami T."/>
            <person name="Toyoda A."/>
            <person name="Takaki Y."/>
            <person name="Nishi S."/>
            <person name="Hori S."/>
            <person name="Arai W."/>
            <person name="Tsubouchi T."/>
            <person name="Morono Y."/>
            <person name="Uchiyama I."/>
            <person name="Ito T."/>
            <person name="Fujiyama A."/>
            <person name="Inagaki F."/>
            <person name="Takami H."/>
        </authorList>
    </citation>
    <scope>NUCLEOTIDE SEQUENCE</scope>
    <source>
        <strain evidence="2">Expedition CK06-06</strain>
    </source>
</reference>
<comment type="caution">
    <text evidence="2">The sequence shown here is derived from an EMBL/GenBank/DDBJ whole genome shotgun (WGS) entry which is preliminary data.</text>
</comment>
<evidence type="ECO:0008006" key="3">
    <source>
        <dbReference type="Google" id="ProtNLM"/>
    </source>
</evidence>
<dbReference type="PANTHER" id="PTHR30244">
    <property type="entry name" value="TRANSAMINASE"/>
    <property type="match status" value="1"/>
</dbReference>
<accession>X1Q6K2</accession>
<dbReference type="InterPro" id="IPR000653">
    <property type="entry name" value="DegT/StrS_aminotransferase"/>
</dbReference>
<keyword evidence="1" id="KW-0663">Pyridoxal phosphate</keyword>
<dbReference type="Pfam" id="PF01041">
    <property type="entry name" value="DegT_DnrJ_EryC1"/>
    <property type="match status" value="1"/>
</dbReference>
<feature type="non-terminal residue" evidence="2">
    <location>
        <position position="116"/>
    </location>
</feature>
<dbReference type="PANTHER" id="PTHR30244:SF36">
    <property type="entry name" value="3-OXO-GLUCOSE-6-PHOSPHATE:GLUTAMATE AMINOTRANSFERASE"/>
    <property type="match status" value="1"/>
</dbReference>
<dbReference type="Gene3D" id="3.40.640.10">
    <property type="entry name" value="Type I PLP-dependent aspartate aminotransferase-like (Major domain)"/>
    <property type="match status" value="1"/>
</dbReference>
<proteinExistence type="predicted"/>
<dbReference type="InterPro" id="IPR015424">
    <property type="entry name" value="PyrdxlP-dep_Trfase"/>
</dbReference>